<dbReference type="Pfam" id="PF10167">
    <property type="entry name" value="BORCS8"/>
    <property type="match status" value="1"/>
</dbReference>
<dbReference type="OrthoDB" id="10044187at2759"/>
<feature type="region of interest" description="Disordered" evidence="1">
    <location>
        <begin position="260"/>
        <end position="279"/>
    </location>
</feature>
<evidence type="ECO:0000313" key="3">
    <source>
        <dbReference type="Proteomes" id="UP000245119"/>
    </source>
</evidence>
<dbReference type="STRING" id="400727.A0A2T7NED5"/>
<feature type="compositionally biased region" description="Polar residues" evidence="1">
    <location>
        <begin position="260"/>
        <end position="272"/>
    </location>
</feature>
<sequence>MSGAHIYPDRLVDVELDHKSHKGKHEVEDIQQQVQGACFDAEYDSKAVQILQKSSIHFENIQELLKNAMFMKQQIDYEDIRRRQSRLAAAGMNQQNGNGGYTSEDSGSNMADSAVSTDSSLAAASHTAAEAYDGGENYATFDTDAISSSHIESTTPTVQFSGNEKVVQNEQTVDAEHIKDSEQGGQVKQMLYAEEAIQDEGQHTRRTEQCEQHIHSKLIIQVKEELSQTEQTAHMGEAGNAEEAQSDKITITNLAEQTAKDNSIAQDVNNKGDQGERQDEASIKAAGTLHGEHGTALEDSLVVEEIPKTKEETEDKERIGDIGTLFAEQIRSLSEAEMERNPEITTPADQVTHEQAENDEVVEDAKQIALVEPSTVLETEKIQVTVEIQPETKAVDRIVQNDETATEKHAGQDEQT</sequence>
<comment type="caution">
    <text evidence="2">The sequence shown here is derived from an EMBL/GenBank/DDBJ whole genome shotgun (WGS) entry which is preliminary data.</text>
</comment>
<organism evidence="2 3">
    <name type="scientific">Pomacea canaliculata</name>
    <name type="common">Golden apple snail</name>
    <dbReference type="NCBI Taxonomy" id="400727"/>
    <lineage>
        <taxon>Eukaryota</taxon>
        <taxon>Metazoa</taxon>
        <taxon>Spiralia</taxon>
        <taxon>Lophotrochozoa</taxon>
        <taxon>Mollusca</taxon>
        <taxon>Gastropoda</taxon>
        <taxon>Caenogastropoda</taxon>
        <taxon>Architaenioglossa</taxon>
        <taxon>Ampullarioidea</taxon>
        <taxon>Ampullariidae</taxon>
        <taxon>Pomacea</taxon>
    </lineage>
</organism>
<dbReference type="AlphaFoldDB" id="A0A2T7NED5"/>
<proteinExistence type="predicted"/>
<feature type="region of interest" description="Disordered" evidence="1">
    <location>
        <begin position="397"/>
        <end position="416"/>
    </location>
</feature>
<dbReference type="Proteomes" id="UP000245119">
    <property type="component" value="Linkage Group LG13"/>
</dbReference>
<feature type="compositionally biased region" description="Polar residues" evidence="1">
    <location>
        <begin position="101"/>
        <end position="114"/>
    </location>
</feature>
<feature type="region of interest" description="Disordered" evidence="1">
    <location>
        <begin position="91"/>
        <end position="114"/>
    </location>
</feature>
<protein>
    <submittedName>
        <fullName evidence="2">Uncharacterized protein</fullName>
    </submittedName>
</protein>
<accession>A0A2T7NED5</accession>
<name>A0A2T7NED5_POMCA</name>
<dbReference type="InterPro" id="IPR019320">
    <property type="entry name" value="BORCS8"/>
</dbReference>
<evidence type="ECO:0000256" key="1">
    <source>
        <dbReference type="SAM" id="MobiDB-lite"/>
    </source>
</evidence>
<evidence type="ECO:0000313" key="2">
    <source>
        <dbReference type="EMBL" id="PVD19533.1"/>
    </source>
</evidence>
<gene>
    <name evidence="2" type="ORF">C0Q70_20022</name>
</gene>
<keyword evidence="3" id="KW-1185">Reference proteome</keyword>
<reference evidence="2 3" key="1">
    <citation type="submission" date="2018-04" db="EMBL/GenBank/DDBJ databases">
        <title>The genome of golden apple snail Pomacea canaliculata provides insight into stress tolerance and invasive adaptation.</title>
        <authorList>
            <person name="Liu C."/>
            <person name="Liu B."/>
            <person name="Ren Y."/>
            <person name="Zhang Y."/>
            <person name="Wang H."/>
            <person name="Li S."/>
            <person name="Jiang F."/>
            <person name="Yin L."/>
            <person name="Zhang G."/>
            <person name="Qian W."/>
            <person name="Fan W."/>
        </authorList>
    </citation>
    <scope>NUCLEOTIDE SEQUENCE [LARGE SCALE GENOMIC DNA]</scope>
    <source>
        <strain evidence="2">SZHN2017</strain>
        <tissue evidence="2">Muscle</tissue>
    </source>
</reference>
<feature type="region of interest" description="Disordered" evidence="1">
    <location>
        <begin position="336"/>
        <end position="357"/>
    </location>
</feature>
<dbReference type="EMBL" id="PZQS01000013">
    <property type="protein sequence ID" value="PVD19533.1"/>
    <property type="molecule type" value="Genomic_DNA"/>
</dbReference>